<accession>A0A329QG02</accession>
<name>A0A329QG02_9ACTN</name>
<dbReference type="AlphaFoldDB" id="A0A329QG02"/>
<comment type="caution">
    <text evidence="1">The sequence shown here is derived from an EMBL/GenBank/DDBJ whole genome shotgun (WGS) entry which is preliminary data.</text>
</comment>
<dbReference type="Proteomes" id="UP000250462">
    <property type="component" value="Unassembled WGS sequence"/>
</dbReference>
<dbReference type="EMBL" id="QMIG01000021">
    <property type="protein sequence ID" value="RAW11274.1"/>
    <property type="molecule type" value="Genomic_DNA"/>
</dbReference>
<sequence>MTWYWRFLDPDGELMKDDDGGPAGRGVEFPTQSDAESWIGEHWRHLAESGVDSVILYEDERQVYGPMSLQPPE</sequence>
<protein>
    <submittedName>
        <fullName evidence="1">Uncharacterized protein</fullName>
    </submittedName>
</protein>
<proteinExistence type="predicted"/>
<organism evidence="1 2">
    <name type="scientific">Phytoactinopolyspora halophila</name>
    <dbReference type="NCBI Taxonomy" id="1981511"/>
    <lineage>
        <taxon>Bacteria</taxon>
        <taxon>Bacillati</taxon>
        <taxon>Actinomycetota</taxon>
        <taxon>Actinomycetes</taxon>
        <taxon>Jiangellales</taxon>
        <taxon>Jiangellaceae</taxon>
        <taxon>Phytoactinopolyspora</taxon>
    </lineage>
</organism>
<evidence type="ECO:0000313" key="2">
    <source>
        <dbReference type="Proteomes" id="UP000250462"/>
    </source>
</evidence>
<dbReference type="OrthoDB" id="3214648at2"/>
<reference evidence="1 2" key="1">
    <citation type="submission" date="2018-06" db="EMBL/GenBank/DDBJ databases">
        <title>Phytoactinopolyspora halophila sp. nov., a novel halophilic actinomycete isolated from a saline soil in China.</title>
        <authorList>
            <person name="Tang S.-K."/>
        </authorList>
    </citation>
    <scope>NUCLEOTIDE SEQUENCE [LARGE SCALE GENOMIC DNA]</scope>
    <source>
        <strain evidence="1 2">YIM 96934</strain>
    </source>
</reference>
<gene>
    <name evidence="1" type="ORF">DPM12_17195</name>
</gene>
<evidence type="ECO:0000313" key="1">
    <source>
        <dbReference type="EMBL" id="RAW11274.1"/>
    </source>
</evidence>
<keyword evidence="2" id="KW-1185">Reference proteome</keyword>